<feature type="compositionally biased region" description="Low complexity" evidence="1">
    <location>
        <begin position="51"/>
        <end position="62"/>
    </location>
</feature>
<dbReference type="GeneID" id="28976361"/>
<evidence type="ECO:0000256" key="2">
    <source>
        <dbReference type="SAM" id="SignalP"/>
    </source>
</evidence>
<dbReference type="AlphaFoldDB" id="A0A194SAY4"/>
<accession>A0A194SAY4</accession>
<sequence>ARPHSNSLARPSSDPHPAPLVALLLLVLISPPPTLIGNSTRRHGTAPPRPAHLAHPLPARRPGLAGTHRPSPRRPPPPSTSSPRSRRRPRERCTGTRHRPPRRPARVQPGRDRRPRGPQARLGHPRGPHHQARQRRVVVAVRGPRPGTLAPRHQRRGRRDRASRCRPARVVPVVPAPRRPRRPRPVRLDSALERGQAASRGLVRRR</sequence>
<dbReference type="EMBL" id="KQ474074">
    <property type="protein sequence ID" value="KPV77767.1"/>
    <property type="molecule type" value="Genomic_DNA"/>
</dbReference>
<dbReference type="RefSeq" id="XP_018273816.1">
    <property type="nucleotide sequence ID" value="XM_018415913.1"/>
</dbReference>
<protein>
    <submittedName>
        <fullName evidence="3">Uncharacterized protein</fullName>
    </submittedName>
</protein>
<feature type="non-terminal residue" evidence="3">
    <location>
        <position position="1"/>
    </location>
</feature>
<feature type="compositionally biased region" description="Basic residues" evidence="1">
    <location>
        <begin position="152"/>
        <end position="167"/>
    </location>
</feature>
<feature type="chain" id="PRO_5008265577" evidence="2">
    <location>
        <begin position="38"/>
        <end position="206"/>
    </location>
</feature>
<evidence type="ECO:0000313" key="4">
    <source>
        <dbReference type="Proteomes" id="UP000053890"/>
    </source>
</evidence>
<keyword evidence="4" id="KW-1185">Reference proteome</keyword>
<keyword evidence="2" id="KW-0732">Signal</keyword>
<reference evidence="3 4" key="1">
    <citation type="journal article" date="2015" name="Front. Microbiol.">
        <title>Genome sequence of the plant growth promoting endophytic yeast Rhodotorula graminis WP1.</title>
        <authorList>
            <person name="Firrincieli A."/>
            <person name="Otillar R."/>
            <person name="Salamov A."/>
            <person name="Schmutz J."/>
            <person name="Khan Z."/>
            <person name="Redman R.S."/>
            <person name="Fleck N.D."/>
            <person name="Lindquist E."/>
            <person name="Grigoriev I.V."/>
            <person name="Doty S.L."/>
        </authorList>
    </citation>
    <scope>NUCLEOTIDE SEQUENCE [LARGE SCALE GENOMIC DNA]</scope>
    <source>
        <strain evidence="3 4">WP1</strain>
    </source>
</reference>
<feature type="compositionally biased region" description="Low complexity" evidence="1">
    <location>
        <begin position="137"/>
        <end position="147"/>
    </location>
</feature>
<proteinExistence type="predicted"/>
<name>A0A194SAY4_RHOGW</name>
<feature type="compositionally biased region" description="Basic residues" evidence="1">
    <location>
        <begin position="123"/>
        <end position="136"/>
    </location>
</feature>
<feature type="compositionally biased region" description="Basic residues" evidence="1">
    <location>
        <begin position="84"/>
        <end position="105"/>
    </location>
</feature>
<feature type="region of interest" description="Disordered" evidence="1">
    <location>
        <begin position="36"/>
        <end position="206"/>
    </location>
</feature>
<dbReference type="Proteomes" id="UP000053890">
    <property type="component" value="Unassembled WGS sequence"/>
</dbReference>
<evidence type="ECO:0000256" key="1">
    <source>
        <dbReference type="SAM" id="MobiDB-lite"/>
    </source>
</evidence>
<feature type="signal peptide" evidence="2">
    <location>
        <begin position="1"/>
        <end position="37"/>
    </location>
</feature>
<organism evidence="3 4">
    <name type="scientific">Rhodotorula graminis (strain WP1)</name>
    <dbReference type="NCBI Taxonomy" id="578459"/>
    <lineage>
        <taxon>Eukaryota</taxon>
        <taxon>Fungi</taxon>
        <taxon>Dikarya</taxon>
        <taxon>Basidiomycota</taxon>
        <taxon>Pucciniomycotina</taxon>
        <taxon>Microbotryomycetes</taxon>
        <taxon>Sporidiobolales</taxon>
        <taxon>Sporidiobolaceae</taxon>
        <taxon>Rhodotorula</taxon>
    </lineage>
</organism>
<evidence type="ECO:0000313" key="3">
    <source>
        <dbReference type="EMBL" id="KPV77767.1"/>
    </source>
</evidence>
<gene>
    <name evidence="3" type="ORF">RHOBADRAFT_51581</name>
</gene>